<feature type="domain" description="RNA 3'-terminal phosphate cyclase" evidence="5">
    <location>
        <begin position="11"/>
        <end position="341"/>
    </location>
</feature>
<dbReference type="PROSITE" id="PS01287">
    <property type="entry name" value="RTC"/>
    <property type="match status" value="1"/>
</dbReference>
<dbReference type="GO" id="GO:0006401">
    <property type="term" value="P:RNA catabolic process"/>
    <property type="evidence" value="ECO:0007669"/>
    <property type="project" value="InterPro"/>
</dbReference>
<dbReference type="InterPro" id="IPR020719">
    <property type="entry name" value="RNA3'_term_phos_cycl-like_CS"/>
</dbReference>
<comment type="caution">
    <text evidence="7">The sequence shown here is derived from an EMBL/GenBank/DDBJ whole genome shotgun (WGS) entry which is preliminary data.</text>
</comment>
<gene>
    <name evidence="7" type="ORF">MSPICULIGERA_LOCUS24980</name>
</gene>
<comment type="subcellular location">
    <subcellularLocation>
        <location evidence="1">Nucleus</location>
        <location evidence="1">Nucleolus</location>
    </subcellularLocation>
</comment>
<dbReference type="Pfam" id="PF08615">
    <property type="entry name" value="RNase_H2_suC"/>
    <property type="match status" value="1"/>
</dbReference>
<dbReference type="EMBL" id="CATQJA010002709">
    <property type="protein sequence ID" value="CAJ0587000.1"/>
    <property type="molecule type" value="Genomic_DNA"/>
</dbReference>
<evidence type="ECO:0000256" key="3">
    <source>
        <dbReference type="ARBA" id="ARBA00022517"/>
    </source>
</evidence>
<dbReference type="InterPro" id="IPR036553">
    <property type="entry name" value="RPTC_insert"/>
</dbReference>
<dbReference type="Pfam" id="PF05189">
    <property type="entry name" value="RTC_insert"/>
    <property type="match status" value="1"/>
</dbReference>
<dbReference type="Gene3D" id="3.30.360.20">
    <property type="entry name" value="RNA 3'-terminal phosphate cyclase, insert domain"/>
    <property type="match status" value="1"/>
</dbReference>
<dbReference type="AlphaFoldDB" id="A0AA36GDG0"/>
<dbReference type="GO" id="GO:0005730">
    <property type="term" value="C:nucleolus"/>
    <property type="evidence" value="ECO:0007669"/>
    <property type="project" value="UniProtKB-SubCell"/>
</dbReference>
<dbReference type="PANTHER" id="PTHR11096:SF1">
    <property type="entry name" value="RNA 3'-TERMINAL PHOSPHATE CYCLASE-LIKE PROTEIN"/>
    <property type="match status" value="1"/>
</dbReference>
<evidence type="ECO:0000256" key="2">
    <source>
        <dbReference type="ARBA" id="ARBA00007089"/>
    </source>
</evidence>
<dbReference type="Gene3D" id="2.40.128.680">
    <property type="match status" value="1"/>
</dbReference>
<dbReference type="CDD" id="cd00875">
    <property type="entry name" value="RNA_Cyclase_Class_I"/>
    <property type="match status" value="1"/>
</dbReference>
<sequence length="668" mass="74007">MDASEELTYTNCNFFRIRICYSILSGRPVSISKIREDDDSPGIRDYEAKFISLMEKITNGTKVVISRTGTDVTFRPGMITGGCVTLNCGTERCLSYFLEPLILISPFCKQPMRIKLIGVTNAPNEPSVDNMKTGWLNVYNKFVLNDEALELKIERRGLKPDGGGVIVFSAPIVRVLRPIIREKPGKVCKIRGLAYVTKVSPTLAHRTIEAAKKALRDYIADVYITVDQRKGDAGGNSPGYGIFLWAETTEGVFYTAEAISKPKGEPGDPLLPEDIGTEAGNALLEEIYRGGCCDSTAQTLATTFMTLGDKDVSKFLTGPLSTYSIHVLRHLQQFFQITFKIDDYSATDAGLDMFNFAKQSPWDYFLETEDGEKASDVLEASFSAERRIRDSEWMWLKAVLQLKSSAAVLNGGKLHPLGSYLRLEVSLEDTEADTVTLRLYLTNEFTLKVSPTKNFPKEEPIVECSYQSGFAFVWTESDDALAALLTSYITFARKLDSAITMLQACEGFEFKLGKIRIDDEQTDCIGAQIFLEGSEEKFMQRFEPAVTVTDAPAKQQEAKTIHSIPCKFEYTGPANVQSYFHIEQNGDDGSTVKASLRGRGLEGATVSLPTGYELAVLKPRSGQGNSLDVEATTRSVQLWEWDRVVGERSALNRAFAYLPIAEALAADD</sequence>
<dbReference type="GO" id="GO:0000479">
    <property type="term" value="P:endonucleolytic cleavage of tricistronic rRNA transcript (SSU-rRNA, 5.8S rRNA, LSU-rRNA)"/>
    <property type="evidence" value="ECO:0007669"/>
    <property type="project" value="TreeGrafter"/>
</dbReference>
<dbReference type="Proteomes" id="UP001177023">
    <property type="component" value="Unassembled WGS sequence"/>
</dbReference>
<dbReference type="Pfam" id="PF01137">
    <property type="entry name" value="RTC"/>
    <property type="match status" value="1"/>
</dbReference>
<evidence type="ECO:0000259" key="6">
    <source>
        <dbReference type="Pfam" id="PF05189"/>
    </source>
</evidence>
<accession>A0AA36GDG0</accession>
<dbReference type="InterPro" id="IPR013792">
    <property type="entry name" value="RNA3'P_cycl/enolpyr_Trfase_a/b"/>
</dbReference>
<keyword evidence="8" id="KW-1185">Reference proteome</keyword>
<dbReference type="PANTHER" id="PTHR11096">
    <property type="entry name" value="RNA 3' TERMINAL PHOSPHATE CYCLASE"/>
    <property type="match status" value="1"/>
</dbReference>
<dbReference type="InterPro" id="IPR013791">
    <property type="entry name" value="RNA3'-term_phos_cycl_insert"/>
</dbReference>
<dbReference type="InterPro" id="IPR000228">
    <property type="entry name" value="RNA3'_term_phos_cyc"/>
</dbReference>
<dbReference type="SUPFAM" id="SSF55205">
    <property type="entry name" value="EPT/RTPC-like"/>
    <property type="match status" value="1"/>
</dbReference>
<dbReference type="NCBIfam" id="TIGR03400">
    <property type="entry name" value="18S_RNA_Rcl1p"/>
    <property type="match status" value="1"/>
</dbReference>
<dbReference type="InterPro" id="IPR016443">
    <property type="entry name" value="RNA3'_term_phos_cyc_type_2"/>
</dbReference>
<dbReference type="CDD" id="cd09271">
    <property type="entry name" value="RNase_H2-C"/>
    <property type="match status" value="1"/>
</dbReference>
<dbReference type="Gene3D" id="3.65.10.20">
    <property type="entry name" value="RNA 3'-terminal phosphate cyclase domain"/>
    <property type="match status" value="1"/>
</dbReference>
<comment type="similarity">
    <text evidence="2">Belongs to the RNA 3'-terminal cyclase family. Type 2 subfamily.</text>
</comment>
<dbReference type="GO" id="GO:0032299">
    <property type="term" value="C:ribonuclease H2 complex"/>
    <property type="evidence" value="ECO:0007669"/>
    <property type="project" value="InterPro"/>
</dbReference>
<name>A0AA36GDG0_9BILA</name>
<evidence type="ECO:0000259" key="5">
    <source>
        <dbReference type="Pfam" id="PF01137"/>
    </source>
</evidence>
<evidence type="ECO:0000313" key="8">
    <source>
        <dbReference type="Proteomes" id="UP001177023"/>
    </source>
</evidence>
<evidence type="ECO:0000313" key="7">
    <source>
        <dbReference type="EMBL" id="CAJ0587000.1"/>
    </source>
</evidence>
<dbReference type="GO" id="GO:0004521">
    <property type="term" value="F:RNA endonuclease activity"/>
    <property type="evidence" value="ECO:0007669"/>
    <property type="project" value="TreeGrafter"/>
</dbReference>
<keyword evidence="4" id="KW-0539">Nucleus</keyword>
<dbReference type="InterPro" id="IPR037136">
    <property type="entry name" value="RNA3'_phos_cyclase_dom_sf"/>
</dbReference>
<feature type="domain" description="RNA 3'-terminal phosphate cyclase insert" evidence="6">
    <location>
        <begin position="183"/>
        <end position="287"/>
    </location>
</feature>
<proteinExistence type="inferred from homology"/>
<protein>
    <recommendedName>
        <fullName evidence="9">RNA 3'-terminal phosphate cyclase-like protein</fullName>
    </recommendedName>
</protein>
<evidence type="ECO:0008006" key="9">
    <source>
        <dbReference type="Google" id="ProtNLM"/>
    </source>
</evidence>
<evidence type="ECO:0000256" key="1">
    <source>
        <dbReference type="ARBA" id="ARBA00004604"/>
    </source>
</evidence>
<evidence type="ECO:0000256" key="4">
    <source>
        <dbReference type="ARBA" id="ARBA00023242"/>
    </source>
</evidence>
<dbReference type="InterPro" id="IPR023797">
    <property type="entry name" value="RNA3'_phos_cyclase_dom"/>
</dbReference>
<feature type="non-terminal residue" evidence="7">
    <location>
        <position position="1"/>
    </location>
</feature>
<reference evidence="7" key="1">
    <citation type="submission" date="2023-06" db="EMBL/GenBank/DDBJ databases">
        <authorList>
            <person name="Delattre M."/>
        </authorList>
    </citation>
    <scope>NUCLEOTIDE SEQUENCE</scope>
    <source>
        <strain evidence="7">AF72</strain>
    </source>
</reference>
<dbReference type="InterPro" id="IPR013924">
    <property type="entry name" value="RNase_H2_suC"/>
</dbReference>
<organism evidence="7 8">
    <name type="scientific">Mesorhabditis spiculigera</name>
    <dbReference type="NCBI Taxonomy" id="96644"/>
    <lineage>
        <taxon>Eukaryota</taxon>
        <taxon>Metazoa</taxon>
        <taxon>Ecdysozoa</taxon>
        <taxon>Nematoda</taxon>
        <taxon>Chromadorea</taxon>
        <taxon>Rhabditida</taxon>
        <taxon>Rhabditina</taxon>
        <taxon>Rhabditomorpha</taxon>
        <taxon>Rhabditoidea</taxon>
        <taxon>Rhabditidae</taxon>
        <taxon>Mesorhabditinae</taxon>
        <taxon>Mesorhabditis</taxon>
    </lineage>
</organism>
<dbReference type="FunFam" id="3.30.360.20:FF:000004">
    <property type="entry name" value="18S rRNA biogenesis protein"/>
    <property type="match status" value="1"/>
</dbReference>
<keyword evidence="3" id="KW-0690">Ribosome biogenesis</keyword>